<comment type="caution">
    <text evidence="4">The sequence shown here is derived from an EMBL/GenBank/DDBJ whole genome shotgun (WGS) entry which is preliminary data.</text>
</comment>
<feature type="domain" description="SLH" evidence="3">
    <location>
        <begin position="1583"/>
        <end position="1641"/>
    </location>
</feature>
<evidence type="ECO:0000256" key="1">
    <source>
        <dbReference type="ARBA" id="ARBA00010116"/>
    </source>
</evidence>
<dbReference type="InterPro" id="IPR013783">
    <property type="entry name" value="Ig-like_fold"/>
</dbReference>
<evidence type="ECO:0000259" key="2">
    <source>
        <dbReference type="PROSITE" id="PS51127"/>
    </source>
</evidence>
<name>A0A1R0XTZ3_9BACL</name>
<sequence length="1684" mass="180556">MDGKIFKKIVGILLSVVLLAGPMLQTFGIVQAADASTGRTYFTDTDNWGGGPLGSEAADGDMDLEIKNQNKVTADNYSKYPIEFKIKEVAKLPTQSAYMLIRAFDVDEIASLTKTGPNGEWDRVYFSKNPSDIALVNPYTAWQTSGKWKTAVAASGVGTGGQGYLKELTRSAYLGTLSGQDGKWNTTVLPFKNADLGKIGLGDNYVGLSIHHYFNDKESRDSVVPNTNWSMKVDWGQLVIDGGERETGEIDNVGIKVENGKITLDTSFIPKLPGKDYSMEVSIVEKREFDGELIDKNVGLDKKLFEEPTAGQEQTWKTEFTDSTFSPTKEYTVNVILFDDRGGGTSGENYTNPGEAQHIYTFSTFDPVVKDIQKAGLQYEPTAFNANEFSGKYYQINGNAYGSKLQKVKIVTLPDAEKGKLVLNETAVKAGDEISVNDLGQLTFVPVTTGFTGNIDFKWNGYDGSKYGAVDAVVTITATAAPTVGHIEKSSQKGNNVPFIAKDFTDKFVNSKNDPLTKVKIITVPAEGQGKLVYRVGNGPKQTVTPGVEISAADLASLSFVPTADTTGTVAFQWNGTDGKQYARESKNVTITINAPPVVADIHKTGAHGAAIPFTTFDFANAYKDDNSNLNTVRITLPADFAANGQLYYNNTVTEAVYFEPGIPAVLSKTDLGSLTFVPNAKLAEGTEVKFKWEGYDGQVYSENPAEVIITYNGLPVANALSVEGNEGVPSLTVVLKGTDRETVTGLTYGIATPPLKGVLTPADPGNPAGDTWIYTPNSDFISGKDSFTYVVTDADGQTSPVEATVKIELHKALDGWVGNKKQGDPTIVKAIPGQSLKLSAVSSLAAEKVTANVADTSVTLTLANPLTYETDGFKQWEYTTFVLPLNTTANTYAVSFSAWGAGDAPLAGEAADKLIDNNYQVVQTELIMSANPERILGDGKATTELTAALKDSNGEPIKGIEVVFTAAVGGFVGSDRAVTDDNGIAKVTYHSAQITGVSEQNIPVQANVNNAEHGLLAKSEITITFLPASIQGFITTGGSNTPVASAQVRATLDLNGDGKIEPGVDFIENIMTDEKGAYFLVVPKGDAKYQLEITQTVDVGGVPTAVTYKQYAKVGQVTGSGDENFESEKTLTGLVLFKQTNGQSSLLNSEWLGHASVFLKQQDGSYVSENGKPKAFPLQAQGVFNAESLAVGQYELEVRYELESGKSIVVSRNTIAVTAAGELNISQSLVDPYGTITDAVTGHVIEGAKVMLHYADTPRNVSKGLTPNAEVTLPVIAGFAPNDNASPKQLSDSNGFYAYMVYPDTDYYLMVTNEGYINYKSPVLSVGTDIVRHDVQLQPVPNTSGVTPSTSNDLAVKVALTLSVEKNTVKENEQSPITVVYKNDSSAVSATGEVKITLPDGVVVVDAAGGTVTGNVIVWKVTNIGVGKGGSFTPVVKWPLIDAAEVALTVPGEFISGQSSAKALVKVNIYSDRFGELKHYRYILGYPDKEFKLNGSLTRAELAAIVARLTENETITYALPYSDIRVGHWATNYIRIAVKNGYFTGDPSGLFRPDAPVTRGELASVMARFLKLETGAPAVTHFTDTSGHWSGNAIEALYNGKFLTGYPDGTFKPKNAITRVEAVTLINRMLYRGPLKGLAPLFPDVAEDHWGFGDVQEATFSHEAVRNGDGSGKWLRALSDGVK</sequence>
<dbReference type="PROSITE" id="PS51272">
    <property type="entry name" value="SLH"/>
    <property type="match status" value="2"/>
</dbReference>
<dbReference type="RefSeq" id="WP_076120173.1">
    <property type="nucleotide sequence ID" value="NZ_MPTC01000017.1"/>
</dbReference>
<evidence type="ECO:0008006" key="6">
    <source>
        <dbReference type="Google" id="ProtNLM"/>
    </source>
</evidence>
<dbReference type="OrthoDB" id="283370at2"/>
<dbReference type="Pfam" id="PF17963">
    <property type="entry name" value="Big_9"/>
    <property type="match status" value="1"/>
</dbReference>
<dbReference type="SUPFAM" id="SSF49373">
    <property type="entry name" value="Invasin/intimin cell-adhesion fragments"/>
    <property type="match status" value="1"/>
</dbReference>
<dbReference type="PROSITE" id="PS51127">
    <property type="entry name" value="BIG1"/>
    <property type="match status" value="1"/>
</dbReference>
<dbReference type="InterPro" id="IPR008964">
    <property type="entry name" value="Invasin/intimin_cell_adhesion"/>
</dbReference>
<dbReference type="InterPro" id="IPR008969">
    <property type="entry name" value="CarboxyPept-like_regulatory"/>
</dbReference>
<proteinExistence type="inferred from homology"/>
<dbReference type="PANTHER" id="PTHR43308">
    <property type="entry name" value="OUTER MEMBRANE PROTEIN ALPHA-RELATED"/>
    <property type="match status" value="1"/>
</dbReference>
<dbReference type="InterPro" id="IPR051465">
    <property type="entry name" value="Cell_Envelope_Struct_Comp"/>
</dbReference>
<accession>A0A1R0XTZ3</accession>
<dbReference type="Gene3D" id="2.60.40.10">
    <property type="entry name" value="Immunoglobulins"/>
    <property type="match status" value="1"/>
</dbReference>
<feature type="domain" description="SLH" evidence="3">
    <location>
        <begin position="1518"/>
        <end position="1581"/>
    </location>
</feature>
<dbReference type="Gene3D" id="2.60.40.3440">
    <property type="match status" value="1"/>
</dbReference>
<dbReference type="SMART" id="SM00634">
    <property type="entry name" value="BID_1"/>
    <property type="match status" value="1"/>
</dbReference>
<dbReference type="Gene3D" id="2.60.40.1120">
    <property type="entry name" value="Carboxypeptidase-like, regulatory domain"/>
    <property type="match status" value="1"/>
</dbReference>
<dbReference type="SUPFAM" id="SSF49464">
    <property type="entry name" value="Carboxypeptidase regulatory domain-like"/>
    <property type="match status" value="1"/>
</dbReference>
<dbReference type="Pfam" id="PF02369">
    <property type="entry name" value="Big_1"/>
    <property type="match status" value="1"/>
</dbReference>
<evidence type="ECO:0000313" key="4">
    <source>
        <dbReference type="EMBL" id="OMD38560.1"/>
    </source>
</evidence>
<dbReference type="Pfam" id="PF00395">
    <property type="entry name" value="SLH"/>
    <property type="match status" value="2"/>
</dbReference>
<evidence type="ECO:0000313" key="5">
    <source>
        <dbReference type="Proteomes" id="UP000187439"/>
    </source>
</evidence>
<gene>
    <name evidence="4" type="ORF">BSK52_18365</name>
</gene>
<feature type="domain" description="Big-1" evidence="2">
    <location>
        <begin position="926"/>
        <end position="1027"/>
    </location>
</feature>
<organism evidence="4 5">
    <name type="scientific">Paenibacillus odorifer</name>
    <dbReference type="NCBI Taxonomy" id="189426"/>
    <lineage>
        <taxon>Bacteria</taxon>
        <taxon>Bacillati</taxon>
        <taxon>Bacillota</taxon>
        <taxon>Bacilli</taxon>
        <taxon>Bacillales</taxon>
        <taxon>Paenibacillaceae</taxon>
        <taxon>Paenibacillus</taxon>
    </lineage>
</organism>
<dbReference type="InterPro" id="IPR001119">
    <property type="entry name" value="SLH_dom"/>
</dbReference>
<dbReference type="InterPro" id="IPR003344">
    <property type="entry name" value="Big_1_dom"/>
</dbReference>
<comment type="similarity">
    <text evidence="1">Belongs to the intimin/invasin family.</text>
</comment>
<evidence type="ECO:0000259" key="3">
    <source>
        <dbReference type="PROSITE" id="PS51272"/>
    </source>
</evidence>
<dbReference type="Proteomes" id="UP000187439">
    <property type="component" value="Unassembled WGS sequence"/>
</dbReference>
<reference evidence="4 5" key="1">
    <citation type="submission" date="2016-10" db="EMBL/GenBank/DDBJ databases">
        <title>Paenibacillus species isolates.</title>
        <authorList>
            <person name="Beno S.M."/>
        </authorList>
    </citation>
    <scope>NUCLEOTIDE SEQUENCE [LARGE SCALE GENOMIC DNA]</scope>
    <source>
        <strain evidence="4 5">FSL H7-0710</strain>
    </source>
</reference>
<dbReference type="EMBL" id="MPTC01000017">
    <property type="protein sequence ID" value="OMD38560.1"/>
    <property type="molecule type" value="Genomic_DNA"/>
</dbReference>
<protein>
    <recommendedName>
        <fullName evidence="6">Intimin</fullName>
    </recommendedName>
</protein>